<reference evidence="1 2" key="1">
    <citation type="submission" date="2021-04" db="EMBL/GenBank/DDBJ databases">
        <title>Metabacillus sp. strain KIGAM252 whole genome sequence.</title>
        <authorList>
            <person name="Seo M.-J."/>
            <person name="Cho E.-S."/>
            <person name="Hwang C.Y."/>
            <person name="Yoon D.J."/>
        </authorList>
    </citation>
    <scope>NUCLEOTIDE SEQUENCE [LARGE SCALE GENOMIC DNA]</scope>
    <source>
        <strain evidence="1 2">KIGAM252</strain>
    </source>
</reference>
<evidence type="ECO:0000313" key="2">
    <source>
        <dbReference type="Proteomes" id="UP000682403"/>
    </source>
</evidence>
<comment type="caution">
    <text evidence="1">The sequence shown here is derived from an EMBL/GenBank/DDBJ whole genome shotgun (WGS) entry which is preliminary data.</text>
</comment>
<organism evidence="1 2">
    <name type="scientific">Metabacillus flavus</name>
    <dbReference type="NCBI Taxonomy" id="2823519"/>
    <lineage>
        <taxon>Bacteria</taxon>
        <taxon>Bacillati</taxon>
        <taxon>Bacillota</taxon>
        <taxon>Bacilli</taxon>
        <taxon>Bacillales</taxon>
        <taxon>Bacillaceae</taxon>
        <taxon>Metabacillus</taxon>
    </lineage>
</organism>
<dbReference type="InterPro" id="IPR012655">
    <property type="entry name" value="YrzI"/>
</dbReference>
<name>A0ABS5LG93_9BACI</name>
<accession>A0ABS5LG93</accession>
<gene>
    <name evidence="1" type="ORF">J9317_13495</name>
</gene>
<evidence type="ECO:0000313" key="1">
    <source>
        <dbReference type="EMBL" id="MBS2969781.1"/>
    </source>
</evidence>
<dbReference type="Pfam" id="PF09501">
    <property type="entry name" value="Bac_small_YrzI"/>
    <property type="match status" value="1"/>
</dbReference>
<keyword evidence="2" id="KW-1185">Reference proteome</keyword>
<dbReference type="EMBL" id="JAGVRK010000001">
    <property type="protein sequence ID" value="MBS2969781.1"/>
    <property type="molecule type" value="Genomic_DNA"/>
</dbReference>
<dbReference type="RefSeq" id="WP_211559408.1">
    <property type="nucleotide sequence ID" value="NZ_JAGVRK010000001.1"/>
</dbReference>
<dbReference type="Proteomes" id="UP000682403">
    <property type="component" value="Unassembled WGS sequence"/>
</dbReference>
<protein>
    <submittedName>
        <fullName evidence="1">YrzI family small protein</fullName>
    </submittedName>
</protein>
<sequence length="42" mass="5145">MTIHLLFVTVTFKRNIKTKDELNDEKRVRNLMEKVKNRQLML</sequence>
<proteinExistence type="predicted"/>